<dbReference type="PANTHER" id="PTHR13966">
    <property type="entry name" value="ENDONUCLEASE RELATED"/>
    <property type="match status" value="1"/>
</dbReference>
<keyword evidence="6 10" id="KW-0378">Hydrolase</keyword>
<comment type="caution">
    <text evidence="14">The sequence shown here is derived from an EMBL/GenBank/DDBJ whole genome shotgun (WGS) entry which is preliminary data.</text>
</comment>
<dbReference type="GO" id="GO:0006309">
    <property type="term" value="P:apoptotic DNA fragmentation"/>
    <property type="evidence" value="ECO:0007669"/>
    <property type="project" value="TreeGrafter"/>
</dbReference>
<sequence>MGIWSHLFGGKDTPSDTVTPKGSSTVKSTSSSNKIVAPQTPVESERRIDTSPVNPAEYFKLYGYPIPIHDLETRSEFVSCYDRRFKSPNWVIEHLTTQSRDINNANRKNSFFKEDTVIPEMFRARLQDYFRSGYDRGHQAPAANAKFSQTAMDETFYLTNIAPQVGAGFNRDYWAHFERFSRNLTKTYSSVRVITGPLFLPKQIPGTNKSVVTYEVIGNPPTIAVPTHFFKILIGESPISPKLPKNGVAIGAFVLPNDVIDNRVPLESFQVPLDAIERSAGVEFMPKLPQNSRRELCKEVTCAIEVVEFIEGVRQVKQLPPPK</sequence>
<dbReference type="Pfam" id="PF01223">
    <property type="entry name" value="Endonuclease_NS"/>
    <property type="match status" value="1"/>
</dbReference>
<feature type="domain" description="ENPP1-3/EXOG-like endonuclease/phosphodiesterase" evidence="12">
    <location>
        <begin position="74"/>
        <end position="291"/>
    </location>
</feature>
<dbReference type="GO" id="GO:0004521">
    <property type="term" value="F:RNA endonuclease activity"/>
    <property type="evidence" value="ECO:0007669"/>
    <property type="project" value="TreeGrafter"/>
</dbReference>
<evidence type="ECO:0000256" key="1">
    <source>
        <dbReference type="ARBA" id="ARBA00001946"/>
    </source>
</evidence>
<evidence type="ECO:0000256" key="2">
    <source>
        <dbReference type="ARBA" id="ARBA00010052"/>
    </source>
</evidence>
<dbReference type="Gene3D" id="3.40.570.10">
    <property type="entry name" value="Extracellular Endonuclease, subunit A"/>
    <property type="match status" value="1"/>
</dbReference>
<dbReference type="GO" id="GO:0005743">
    <property type="term" value="C:mitochondrial inner membrane"/>
    <property type="evidence" value="ECO:0007669"/>
    <property type="project" value="TreeGrafter"/>
</dbReference>
<keyword evidence="5 10" id="KW-0255">Endonuclease</keyword>
<dbReference type="InterPro" id="IPR001604">
    <property type="entry name" value="Endo_G_ENPP1-like_dom"/>
</dbReference>
<evidence type="ECO:0000256" key="5">
    <source>
        <dbReference type="ARBA" id="ARBA00022759"/>
    </source>
</evidence>
<dbReference type="Proteomes" id="UP001362899">
    <property type="component" value="Unassembled WGS sequence"/>
</dbReference>
<name>A0AAV5RMK4_STABA</name>
<dbReference type="PANTHER" id="PTHR13966:SF5">
    <property type="entry name" value="ENDONUCLEASE G, MITOCHONDRIAL"/>
    <property type="match status" value="1"/>
</dbReference>
<keyword evidence="3 10" id="KW-0540">Nuclease</keyword>
<dbReference type="InterPro" id="IPR044929">
    <property type="entry name" value="DNA/RNA_non-sp_Endonuclease_sf"/>
</dbReference>
<evidence type="ECO:0000256" key="11">
    <source>
        <dbReference type="SAM" id="MobiDB-lite"/>
    </source>
</evidence>
<feature type="domain" description="DNA/RNA non-specific endonuclease/pyrophosphatase/phosphodiesterase" evidence="13">
    <location>
        <begin position="73"/>
        <end position="291"/>
    </location>
</feature>
<dbReference type="AlphaFoldDB" id="A0AAV5RMK4"/>
<evidence type="ECO:0000313" key="14">
    <source>
        <dbReference type="EMBL" id="GMM51724.1"/>
    </source>
</evidence>
<organism evidence="14 15">
    <name type="scientific">Starmerella bacillaris</name>
    <name type="common">Yeast</name>
    <name type="synonym">Candida zemplinina</name>
    <dbReference type="NCBI Taxonomy" id="1247836"/>
    <lineage>
        <taxon>Eukaryota</taxon>
        <taxon>Fungi</taxon>
        <taxon>Dikarya</taxon>
        <taxon>Ascomycota</taxon>
        <taxon>Saccharomycotina</taxon>
        <taxon>Dipodascomycetes</taxon>
        <taxon>Dipodascales</taxon>
        <taxon>Trichomonascaceae</taxon>
        <taxon>Starmerella</taxon>
    </lineage>
</organism>
<dbReference type="PROSITE" id="PS01070">
    <property type="entry name" value="NUCLEASE_NON_SPEC"/>
    <property type="match status" value="1"/>
</dbReference>
<dbReference type="InterPro" id="IPR040255">
    <property type="entry name" value="Non-specific_endonuclease"/>
</dbReference>
<reference evidence="14 15" key="1">
    <citation type="journal article" date="2023" name="Elife">
        <title>Identification of key yeast species and microbe-microbe interactions impacting larval growth of Drosophila in the wild.</title>
        <authorList>
            <person name="Mure A."/>
            <person name="Sugiura Y."/>
            <person name="Maeda R."/>
            <person name="Honda K."/>
            <person name="Sakurai N."/>
            <person name="Takahashi Y."/>
            <person name="Watada M."/>
            <person name="Katoh T."/>
            <person name="Gotoh A."/>
            <person name="Gotoh Y."/>
            <person name="Taniguchi I."/>
            <person name="Nakamura K."/>
            <person name="Hayashi T."/>
            <person name="Katayama T."/>
            <person name="Uemura T."/>
            <person name="Hattori Y."/>
        </authorList>
    </citation>
    <scope>NUCLEOTIDE SEQUENCE [LARGE SCALE GENOMIC DNA]</scope>
    <source>
        <strain evidence="14 15">SB-73</strain>
    </source>
</reference>
<gene>
    <name evidence="14" type="ORF">DASB73_026870</name>
</gene>
<evidence type="ECO:0000256" key="3">
    <source>
        <dbReference type="ARBA" id="ARBA00022722"/>
    </source>
</evidence>
<dbReference type="SUPFAM" id="SSF54060">
    <property type="entry name" value="His-Me finger endonucleases"/>
    <property type="match status" value="1"/>
</dbReference>
<feature type="binding site" evidence="9">
    <location>
        <position position="170"/>
    </location>
    <ligand>
        <name>Mg(2+)</name>
        <dbReference type="ChEBI" id="CHEBI:18420"/>
        <note>catalytic</note>
    </ligand>
</feature>
<keyword evidence="4 9" id="KW-0479">Metal-binding</keyword>
<keyword evidence="7" id="KW-0460">Magnesium</keyword>
<evidence type="ECO:0000256" key="7">
    <source>
        <dbReference type="ARBA" id="ARBA00022842"/>
    </source>
</evidence>
<comment type="cofactor">
    <cofactor evidence="1 10">
        <name>Mg(2+)</name>
        <dbReference type="ChEBI" id="CHEBI:18420"/>
    </cofactor>
</comment>
<keyword evidence="15" id="KW-1185">Reference proteome</keyword>
<accession>A0AAV5RMK4</accession>
<dbReference type="GO" id="GO:0046872">
    <property type="term" value="F:metal ion binding"/>
    <property type="evidence" value="ECO:0007669"/>
    <property type="project" value="UniProtKB-KW"/>
</dbReference>
<dbReference type="SMART" id="SM00477">
    <property type="entry name" value="NUC"/>
    <property type="match status" value="1"/>
</dbReference>
<dbReference type="GO" id="GO:0005634">
    <property type="term" value="C:nucleus"/>
    <property type="evidence" value="ECO:0007669"/>
    <property type="project" value="TreeGrafter"/>
</dbReference>
<evidence type="ECO:0000256" key="10">
    <source>
        <dbReference type="RuleBase" id="RU366055"/>
    </source>
</evidence>
<feature type="region of interest" description="Disordered" evidence="11">
    <location>
        <begin position="1"/>
        <end position="48"/>
    </location>
</feature>
<evidence type="ECO:0000259" key="12">
    <source>
        <dbReference type="SMART" id="SM00477"/>
    </source>
</evidence>
<dbReference type="GO" id="GO:0003676">
    <property type="term" value="F:nucleic acid binding"/>
    <property type="evidence" value="ECO:0007669"/>
    <property type="project" value="InterPro"/>
</dbReference>
<dbReference type="InterPro" id="IPR018524">
    <property type="entry name" value="DNA/RNA_endonuclease_AS"/>
</dbReference>
<evidence type="ECO:0000259" key="13">
    <source>
        <dbReference type="SMART" id="SM00892"/>
    </source>
</evidence>
<evidence type="ECO:0000256" key="6">
    <source>
        <dbReference type="ARBA" id="ARBA00022801"/>
    </source>
</evidence>
<feature type="compositionally biased region" description="Low complexity" evidence="11">
    <location>
        <begin position="17"/>
        <end position="32"/>
    </location>
</feature>
<evidence type="ECO:0000256" key="8">
    <source>
        <dbReference type="PIRSR" id="PIRSR640255-1"/>
    </source>
</evidence>
<dbReference type="CDD" id="cd00091">
    <property type="entry name" value="NUC"/>
    <property type="match status" value="1"/>
</dbReference>
<evidence type="ECO:0000313" key="15">
    <source>
        <dbReference type="Proteomes" id="UP001362899"/>
    </source>
</evidence>
<dbReference type="InterPro" id="IPR044925">
    <property type="entry name" value="His-Me_finger_sf"/>
</dbReference>
<evidence type="ECO:0000256" key="9">
    <source>
        <dbReference type="PIRSR" id="PIRSR640255-2"/>
    </source>
</evidence>
<dbReference type="GO" id="GO:0000014">
    <property type="term" value="F:single-stranded DNA endodeoxyribonuclease activity"/>
    <property type="evidence" value="ECO:0007669"/>
    <property type="project" value="TreeGrafter"/>
</dbReference>
<feature type="active site" description="Proton acceptor" evidence="8">
    <location>
        <position position="138"/>
    </location>
</feature>
<proteinExistence type="inferred from homology"/>
<protein>
    <recommendedName>
        <fullName evidence="10">Endonuclease</fullName>
        <ecNumber evidence="10">3.1.30.-</ecNumber>
    </recommendedName>
</protein>
<comment type="similarity">
    <text evidence="2 10">Belongs to the DNA/RNA non-specific endonuclease family.</text>
</comment>
<dbReference type="EMBL" id="BTGC01000008">
    <property type="protein sequence ID" value="GMM51724.1"/>
    <property type="molecule type" value="Genomic_DNA"/>
</dbReference>
<evidence type="ECO:0000256" key="4">
    <source>
        <dbReference type="ARBA" id="ARBA00022723"/>
    </source>
</evidence>
<dbReference type="InterPro" id="IPR020821">
    <property type="entry name" value="ENPP1-3/EXOG-like_nuc-like"/>
</dbReference>
<dbReference type="EC" id="3.1.30.-" evidence="10"/>
<dbReference type="SMART" id="SM00892">
    <property type="entry name" value="Endonuclease_NS"/>
    <property type="match status" value="1"/>
</dbReference>